<evidence type="ECO:0000256" key="5">
    <source>
        <dbReference type="ARBA" id="ARBA00022701"/>
    </source>
</evidence>
<dbReference type="FunFam" id="3.40.50.300:FF:000223">
    <property type="entry name" value="Dynein heavy chain 3, axonemal"/>
    <property type="match status" value="1"/>
</dbReference>
<dbReference type="Pfam" id="PF18199">
    <property type="entry name" value="Dynein_C"/>
    <property type="match status" value="1"/>
</dbReference>
<dbReference type="FunFam" id="3.40.50.300:FF:000362">
    <property type="entry name" value="Dynein, axonemal, heavy chain 6"/>
    <property type="match status" value="1"/>
</dbReference>
<evidence type="ECO:0000256" key="16">
    <source>
        <dbReference type="ARBA" id="ARBA00062885"/>
    </source>
</evidence>
<comment type="similarity">
    <text evidence="3">Belongs to the dynein heavy chain family.</text>
</comment>
<gene>
    <name evidence="31" type="ORF">CSKR_110976</name>
</gene>
<dbReference type="InterPro" id="IPR026983">
    <property type="entry name" value="DHC"/>
</dbReference>
<feature type="domain" description="Dynein heavy chain AAA lid" evidence="29">
    <location>
        <begin position="3626"/>
        <end position="3765"/>
    </location>
</feature>
<dbReference type="Pfam" id="PF17857">
    <property type="entry name" value="AAA_lid_1"/>
    <property type="match status" value="1"/>
</dbReference>
<dbReference type="InterPro" id="IPR043157">
    <property type="entry name" value="Dynein_AAA1S"/>
</dbReference>
<feature type="domain" description="Dynein heavy chain C-terminal" evidence="30">
    <location>
        <begin position="3771"/>
        <end position="4071"/>
    </location>
</feature>
<dbReference type="InterPro" id="IPR041466">
    <property type="entry name" value="Dynein_AAA5_ext"/>
</dbReference>
<dbReference type="InterPro" id="IPR024743">
    <property type="entry name" value="Dynein_HC_stalk"/>
</dbReference>
<evidence type="ECO:0000259" key="23">
    <source>
        <dbReference type="Pfam" id="PF12774"/>
    </source>
</evidence>
<dbReference type="Gene3D" id="1.20.1270.280">
    <property type="match status" value="1"/>
</dbReference>
<dbReference type="Pfam" id="PF18198">
    <property type="entry name" value="AAA_lid_11"/>
    <property type="match status" value="1"/>
</dbReference>
<dbReference type="Gene3D" id="1.20.58.1120">
    <property type="match status" value="1"/>
</dbReference>
<dbReference type="FunFam" id="1.20.140.100:FF:000004">
    <property type="entry name" value="Dynein axonemal heavy chain 6"/>
    <property type="match status" value="1"/>
</dbReference>
<feature type="coiled-coil region" evidence="20">
    <location>
        <begin position="727"/>
        <end position="773"/>
    </location>
</feature>
<keyword evidence="9" id="KW-0282">Flagellum</keyword>
<feature type="domain" description="Dynein heavy chain linker" evidence="22">
    <location>
        <begin position="796"/>
        <end position="1199"/>
    </location>
</feature>
<evidence type="ECO:0000256" key="1">
    <source>
        <dbReference type="ARBA" id="ARBA00004230"/>
    </source>
</evidence>
<dbReference type="InterPro" id="IPR013602">
    <property type="entry name" value="Dynein_heavy_linker"/>
</dbReference>
<feature type="domain" description="Dynein heavy chain coiled coil stalk" evidence="24">
    <location>
        <begin position="2638"/>
        <end position="2982"/>
    </location>
</feature>
<dbReference type="Gene3D" id="1.20.920.30">
    <property type="match status" value="1"/>
</dbReference>
<dbReference type="Gene3D" id="3.40.50.300">
    <property type="entry name" value="P-loop containing nucleotide triphosphate hydrolases"/>
    <property type="match status" value="5"/>
</dbReference>
<evidence type="ECO:0000259" key="25">
    <source>
        <dbReference type="Pfam" id="PF12780"/>
    </source>
</evidence>
<dbReference type="InterPro" id="IPR042222">
    <property type="entry name" value="Dynein_2_N"/>
</dbReference>
<feature type="domain" description="Dynein heavy chain AAA 5 extension" evidence="27">
    <location>
        <begin position="1820"/>
        <end position="1956"/>
    </location>
</feature>
<feature type="coiled-coil region" evidence="20">
    <location>
        <begin position="2865"/>
        <end position="2930"/>
    </location>
</feature>
<dbReference type="FunFam" id="1.20.1270.280:FF:000001">
    <property type="entry name" value="dynein heavy chain 7, axonemal"/>
    <property type="match status" value="1"/>
</dbReference>
<dbReference type="Gene3D" id="1.20.140.100">
    <property type="entry name" value="Dynein heavy chain, N-terminal domain 2"/>
    <property type="match status" value="1"/>
</dbReference>
<evidence type="ECO:0000259" key="26">
    <source>
        <dbReference type="Pfam" id="PF12781"/>
    </source>
</evidence>
<dbReference type="FunFam" id="3.40.50.300:FF:001328">
    <property type="entry name" value="Dynein heavy chain 6, axonemal"/>
    <property type="match status" value="1"/>
</dbReference>
<evidence type="ECO:0000256" key="10">
    <source>
        <dbReference type="ARBA" id="ARBA00023017"/>
    </source>
</evidence>
<comment type="caution">
    <text evidence="31">The sequence shown here is derived from an EMBL/GenBank/DDBJ whole genome shotgun (WGS) entry which is preliminary data.</text>
</comment>
<evidence type="ECO:0000256" key="9">
    <source>
        <dbReference type="ARBA" id="ARBA00022846"/>
    </source>
</evidence>
<dbReference type="FunFam" id="1.20.920.30:FF:000002">
    <property type="entry name" value="Dynein axonemal heavy chain 3"/>
    <property type="match status" value="1"/>
</dbReference>
<evidence type="ECO:0000259" key="24">
    <source>
        <dbReference type="Pfam" id="PF12777"/>
    </source>
</evidence>
<keyword evidence="15" id="KW-0966">Cell projection</keyword>
<evidence type="ECO:0000259" key="27">
    <source>
        <dbReference type="Pfam" id="PF17852"/>
    </source>
</evidence>
<protein>
    <recommendedName>
        <fullName evidence="17">Dynein axonemal heavy chain 7</fullName>
    </recommendedName>
    <alternativeName>
        <fullName evidence="19">Axonemal beta dynein heavy chain 7</fullName>
    </alternativeName>
    <alternativeName>
        <fullName evidence="18">Ciliary dynein heavy chain 7</fullName>
    </alternativeName>
</protein>
<dbReference type="GO" id="GO:0051959">
    <property type="term" value="F:dynein light intermediate chain binding"/>
    <property type="evidence" value="ECO:0007669"/>
    <property type="project" value="InterPro"/>
</dbReference>
<dbReference type="InterPro" id="IPR041658">
    <property type="entry name" value="AAA_lid_11"/>
</dbReference>
<evidence type="ECO:0000256" key="4">
    <source>
        <dbReference type="ARBA" id="ARBA00022490"/>
    </source>
</evidence>
<dbReference type="GO" id="GO:0003341">
    <property type="term" value="P:cilium movement"/>
    <property type="evidence" value="ECO:0007669"/>
    <property type="project" value="UniProtKB-ARBA"/>
</dbReference>
<comment type="subunit">
    <text evidence="16">The dynein complex consists of at least two heavy chains and a number of intermediate and light chains.</text>
</comment>
<dbReference type="FunFam" id="3.20.180.20:FF:000003">
    <property type="entry name" value="Dynein heavy chain 12, axonemal"/>
    <property type="match status" value="1"/>
</dbReference>
<dbReference type="FunFam" id="1.10.8.710:FF:000004">
    <property type="entry name" value="Dynein axonemal heavy chain 6"/>
    <property type="match status" value="1"/>
</dbReference>
<dbReference type="Pfam" id="PF12775">
    <property type="entry name" value="AAA_7"/>
    <property type="match status" value="1"/>
</dbReference>
<dbReference type="FunFam" id="3.10.490.20:FF:000001">
    <property type="entry name" value="dynein heavy chain 7, axonemal"/>
    <property type="match status" value="1"/>
</dbReference>
<evidence type="ECO:0000256" key="20">
    <source>
        <dbReference type="SAM" id="Coils"/>
    </source>
</evidence>
<keyword evidence="10" id="KW-0243">Dynein</keyword>
<dbReference type="GO" id="GO:0005858">
    <property type="term" value="C:axonemal dynein complex"/>
    <property type="evidence" value="ECO:0007669"/>
    <property type="project" value="UniProtKB-ARBA"/>
</dbReference>
<dbReference type="InterPro" id="IPR042228">
    <property type="entry name" value="Dynein_linker_3"/>
</dbReference>
<evidence type="ECO:0000259" key="29">
    <source>
        <dbReference type="Pfam" id="PF18198"/>
    </source>
</evidence>
<evidence type="ECO:0000256" key="13">
    <source>
        <dbReference type="ARBA" id="ARBA00023175"/>
    </source>
</evidence>
<dbReference type="FunFam" id="1.10.8.1220:FF:000001">
    <property type="entry name" value="Dynein axonemal heavy chain 5"/>
    <property type="match status" value="1"/>
</dbReference>
<dbReference type="Proteomes" id="UP000286415">
    <property type="component" value="Unassembled WGS sequence"/>
</dbReference>
<organism evidence="31 32">
    <name type="scientific">Clonorchis sinensis</name>
    <name type="common">Chinese liver fluke</name>
    <dbReference type="NCBI Taxonomy" id="79923"/>
    <lineage>
        <taxon>Eukaryota</taxon>
        <taxon>Metazoa</taxon>
        <taxon>Spiralia</taxon>
        <taxon>Lophotrochozoa</taxon>
        <taxon>Platyhelminthes</taxon>
        <taxon>Trematoda</taxon>
        <taxon>Digenea</taxon>
        <taxon>Opisthorchiida</taxon>
        <taxon>Opisthorchiata</taxon>
        <taxon>Opisthorchiidae</taxon>
        <taxon>Clonorchis</taxon>
    </lineage>
</organism>
<keyword evidence="14" id="KW-0206">Cytoskeleton</keyword>
<dbReference type="GO" id="GO:0031514">
    <property type="term" value="C:motile cilium"/>
    <property type="evidence" value="ECO:0007669"/>
    <property type="project" value="UniProtKB-SubCell"/>
</dbReference>
<dbReference type="InterPro" id="IPR041228">
    <property type="entry name" value="Dynein_C"/>
</dbReference>
<keyword evidence="13" id="KW-0505">Motor protein</keyword>
<dbReference type="GO" id="GO:0005524">
    <property type="term" value="F:ATP binding"/>
    <property type="evidence" value="ECO:0007669"/>
    <property type="project" value="UniProtKB-KW"/>
</dbReference>
<dbReference type="EMBL" id="NIRI02000042">
    <property type="protein sequence ID" value="KAG5447190.1"/>
    <property type="molecule type" value="Genomic_DNA"/>
</dbReference>
<keyword evidence="32" id="KW-1185">Reference proteome</keyword>
<dbReference type="SUPFAM" id="SSF52540">
    <property type="entry name" value="P-loop containing nucleoside triphosphate hydrolases"/>
    <property type="match status" value="4"/>
</dbReference>
<dbReference type="Pfam" id="PF17852">
    <property type="entry name" value="Dynein_AAA_lid"/>
    <property type="match status" value="1"/>
</dbReference>
<dbReference type="OrthoDB" id="5593012at2759"/>
<dbReference type="InterPro" id="IPR027417">
    <property type="entry name" value="P-loop_NTPase"/>
</dbReference>
<dbReference type="InterPro" id="IPR035699">
    <property type="entry name" value="AAA_6"/>
</dbReference>
<dbReference type="PANTHER" id="PTHR22878:SF66">
    <property type="entry name" value="DYNEIN AXONEMAL HEAVY CHAIN 7"/>
    <property type="match status" value="1"/>
</dbReference>
<dbReference type="FunFam" id="1.20.920.20:FF:000006">
    <property type="entry name" value="Dynein, axonemal, heavy chain 6"/>
    <property type="match status" value="1"/>
</dbReference>
<evidence type="ECO:0000256" key="6">
    <source>
        <dbReference type="ARBA" id="ARBA00022737"/>
    </source>
</evidence>
<dbReference type="GO" id="GO:0005874">
    <property type="term" value="C:microtubule"/>
    <property type="evidence" value="ECO:0007669"/>
    <property type="project" value="UniProtKB-KW"/>
</dbReference>
<dbReference type="Gene3D" id="3.10.490.20">
    <property type="match status" value="1"/>
</dbReference>
<feature type="domain" description="Dynein heavy chain hydrolytic ATP-binding dynein motor region" evidence="23">
    <location>
        <begin position="1328"/>
        <end position="1654"/>
    </location>
</feature>
<evidence type="ECO:0000256" key="18">
    <source>
        <dbReference type="ARBA" id="ARBA00078543"/>
    </source>
</evidence>
<evidence type="ECO:0000259" key="22">
    <source>
        <dbReference type="Pfam" id="PF08393"/>
    </source>
</evidence>
<dbReference type="InterPro" id="IPR042219">
    <property type="entry name" value="AAA_lid_11_sf"/>
</dbReference>
<keyword evidence="11 20" id="KW-0175">Coiled coil</keyword>
<dbReference type="Gene3D" id="6.10.140.1060">
    <property type="match status" value="1"/>
</dbReference>
<evidence type="ECO:0000259" key="28">
    <source>
        <dbReference type="Pfam" id="PF17857"/>
    </source>
</evidence>
<name>A0A8T1MDH1_CLOSI</name>
<reference evidence="31 32" key="1">
    <citation type="journal article" date="2018" name="Biotechnol. Adv.">
        <title>Improved genomic resources and new bioinformatic workflow for the carcinogenic parasite Clonorchis sinensis: Biotechnological implications.</title>
        <authorList>
            <person name="Wang D."/>
            <person name="Korhonen P.K."/>
            <person name="Gasser R.B."/>
            <person name="Young N.D."/>
        </authorList>
    </citation>
    <scope>NUCLEOTIDE SEQUENCE [LARGE SCALE GENOMIC DNA]</scope>
    <source>
        <strain evidence="31">Cs-k2</strain>
    </source>
</reference>
<proteinExistence type="inferred from homology"/>
<feature type="domain" description="Dynein heavy chain AAA module D4" evidence="25">
    <location>
        <begin position="2362"/>
        <end position="2624"/>
    </location>
</feature>
<dbReference type="InterPro" id="IPR043160">
    <property type="entry name" value="Dynein_C_barrel"/>
</dbReference>
<dbReference type="FunFam" id="3.40.50.300:FF:000044">
    <property type="entry name" value="Dynein heavy chain 5, axonemal"/>
    <property type="match status" value="1"/>
</dbReference>
<dbReference type="Pfam" id="PF12774">
    <property type="entry name" value="AAA_6"/>
    <property type="match status" value="1"/>
</dbReference>
<evidence type="ECO:0000256" key="7">
    <source>
        <dbReference type="ARBA" id="ARBA00022741"/>
    </source>
</evidence>
<dbReference type="Gene3D" id="1.10.287.2620">
    <property type="match status" value="1"/>
</dbReference>
<keyword evidence="6" id="KW-0677">Repeat</keyword>
<dbReference type="GO" id="GO:0008569">
    <property type="term" value="F:minus-end-directed microtubule motor activity"/>
    <property type="evidence" value="ECO:0007669"/>
    <property type="project" value="InterPro"/>
</dbReference>
<dbReference type="GO" id="GO:0045505">
    <property type="term" value="F:dynein intermediate chain binding"/>
    <property type="evidence" value="ECO:0007669"/>
    <property type="project" value="InterPro"/>
</dbReference>
<evidence type="ECO:0000256" key="14">
    <source>
        <dbReference type="ARBA" id="ARBA00023212"/>
    </source>
</evidence>
<dbReference type="InterPro" id="IPR041589">
    <property type="entry name" value="DNAH3_AAA_lid_1"/>
</dbReference>
<sequence>MDSKSRNKGTNAPHFVLPVYDAVHTKPTWRLAEPVFAYSTRKNLGVEPNVDILQELSLRSDNANKRITVKTSDSKQSRKQKESFRKNLVELTLRGEGAPVFEVSSSSCGYDEDKEGPGIAAKEKDVLRYYYYIYNGIDTDHIAPMEGAWMEHMKSMLRPSVRENADAALLEKLEDEISEDYLFSVKKAIVDFVLLESADKAVSQAAIQKACDLADDDCKPPEHRKELQVVPKPWHASFDASLRFCQRHLFTTNACMLQVLDLWHTSFADLRLIDIQELYTKPTAIDLTTFQQICNKHIEAAKERLLKKWLNEVQNIFYQGNKKKLIPPNDGSGKLEAFYRCAATLMTENLQNLGLNSMLDYKNLVCHPPRLIERIHPERQYQGHIMFNKRFDASFGHEMPGFIIRLLLDESTIRFEPSIQEFETVLISMFDNMHKVIQSIPRIETRLYSEWQADDNATLHPVILSEILDEYKASVKKMLKWEAKGPESHTREYDKYQFLVNRQAERDVEALLSPKVPEKIEPVKPILEEDEESLDSMEEVGMPVRKDEEEIPEGPSFDDLARELTKYTRLMKRIQYESRRVIKLGLFEIHCDDLIRALAKRAEAIGDRILDRIMEDHRTINRQLITEYEAIASKALTIPTDITHMMQLTEFVNHTEKVTMHDLERKLDQSRDRLLFLMDHAQLNPSDMRINSQVFEWHMRMEDVFEENRRTAQIKREEFEIGLRYRRERFLEELEAYRRQVDEFQGLGDLNEINRYLKKAQALDAKLEQAALKIEGFNTDEEALKWDTTAYPLRAEVQSALRPFLRLYETAVEFNTKYRDWMDGPMDKVDPEQVELEVSNQYRTLYKLEKSFDTLPAPRKIASKVRSKVEEFKEHLPLIRTLFNPGLRDRHWAQISEVVGYTLRNEEGMCLAKLVDMNLEPHITKFDAISEAATKEHSLEKALDKMRKEWAPLEFSLIPYRDSGTVILSSVDDIQVLLDDHIVKAQTMRGSPFIKPFEAEIREWEAKLILTQDILDEWMKVQATWLYLEPIFSSPDIMAQMPDESRKFTTVDKTWKELMKQANLDRHIMTVITIDKMLDKFKKSNDLLEAILKGLNAYLEKKRLYFPRFFFLSNDELLEILSETKDPTRVQPHLKKCFEGIASLTFTKNLDITHIKSSENEIVELKDVISTSKARGAVEKWLLELEDDMITSVHLTISNALEDYLQSPRREWVKTWCGQAVLAGSMYFWTLETEKAIGEGFGSMQDYLRLNNQQIEEIVAMVRGKLSKQNRTTLQALIVLDVHARDVLAELIQVKCQSNTEFSWLSQLRYYWEEKKLVTRMINSQLNYGYEYLGNTGRLVITPLTDRCYRTLFGALHLHLGGAPEGPAGTGKTETTKDLAKAVAKQCVVFNCSDGLDYIALGKFFKGLASCGAWSCFDEFNRIDLEVLSVVAQQILTIQRAINAKQARLVFEGTDIKLDPTCAVFITMNPGYAGRSELPDNLKALFRAVAMMVPDYAMIAEISLYSCGFVNARPLAVKIVATYRLCSEQLSSQAHYDYGMRAVKSVLTAAGNLKLKYPNEDEDVLMLRSIIDVNLPKFLNHDLPLFNGIASDLFPGVERPSPDYEILNNAIKNNCEKTNMQNTDFFVEKIQQIYEMMIVRHGFMIVGDPFGGKTSAYRMLALALAEICEQGLMEENKVQYTVINPKAITMGQLYGQFDPVSHEWSDGILAVSYRAFATSTTPDRKWLIFDGPVDAVWIENMNTVLDDNKKLCLMSGEIIQLAPTTNLIFEPMDLEAASPATVSRCGMIYMEPASLGWRPLFRSWLNKLPPGIQNPQKQVLEDMFERFVDAGIAMVRKGGGKELSPTGDINLVKSLMNLIDCHMTEFKDANVLEQFDPLVANSVVECIFLFSYVWSIGATTDENGRKYFDKLTRELMNGGMMEETRQRLALLELVPPPLQDYGKPFPIKRSVYDYRLVIDIPKAGAPPPSTDDGEDQGPVKWELWKDTIRQAPPIPKDATFHEIIVPTVETIRCCRLLELFLLNGKPALFVGPTGTGKSCYIMDFLLNKLPKDIYRPNNLNFSAQTSANQTQNIIMSKLDRRRKGVFGPPMGKKLIVFVDDLNMPVREVYGAQPPIELLRQWLDHWNWYDLKTNDPIKLVDLLFIGAMGPPGGGRNPVTPRFLRHLNTVTVNEFEDDMMRTIFMRIMDWHMQVKGFSSDYMKIPSQLVSATLAVHKGAMQNLLPTPAKSHYLFNLRDFSRVIQGVLLSLPDTMDIFSLKRLWVHEAFRVYYDRLVDDADRKWLFEFLRDCVRNQLEANFETLFGHLARGTEEITEDNLRSLMFCDFSDPKGGRNYVEVRDIERLRKVAESYLDEYNQLSKKPMNLVLFRFAIEHVCRISRILKQPRSHALLVGIGGSGRQSLTRLAAHMSDFDLFQVEISKSYGMTEWREDLKRILRKASETDNHAVFLFTDSQIKSESFLEDINNLLNAGEVPNLYPPDEKMEVCEKMRQLDRARERSKQTDGSPVALFNYFIQRVREQLHIVLALSPIGDSFRNRLRKFPSLVNCCTIDWFQVWPEDALTAVATRSLKEVDMSDEVREGCIELCKYFHTSTRDLSVRYLLELERHNYVTPTSYLELITTFMTLLEKKRTEVLLQKSRYEVGLEKLSSAAEEISVMSQELQSLQPKLLQASKEVDAVMVVVEQQSAEATKQEKVVRVDEAIAGEQARAAEAIKEECDADLAEAIPILEIALKALETLTPADITIVKAMKSPPAGVRLVMEAVCVLKGIKPDRINDPGGSGKKIEDYWGPSKRLLGDMKFLENLKAFDKDNIPASIMRVIRERYIPNPDFKPERVAVASTACEGLCKWVIAIDRYDAVAKIVAPKKEALARAMEEYTTAMDSLNKKRAALKEVQDRLRILTDDLELNKRKKIDLENKVDICTMKLERAEQLIGGLGGEKSRWTEAAKNLGGQYVNLSGDVLVSSGVVAYLGAFTSSFRQDQIKEWLQSVRDSAIPCSTVFSLVNTLGNPVEIRAWNIAGLPTDDFSVENGIIIANARRWPLMIDPTSQANRWVKNMEKKNNLQVIKFTDSDFVRTLENCIQFGTPVLLEGIGEELDPILEPLLLKQTFKQGGALCIKLGDSVVEYSNEFRFYMTTKLRNPHYLPETAVKVTLMNFMITQEGLQDQLLGIVVARERPELEDEKNKLILQGAANKKKLKELEDQILGVLSASEGNILEDESAIKVLNSSKELSNEIAEKQAYFEETEQKIDAARLGYVPIAVHSTILFFSIADLANIDPMYQYSLTWFINLFIMGIDNSEKSEDLDQRLAHLRTYLTYSLYCNVCRSLFEKDKLLFSFLLAVNMSRHRGELNEQEWRFLLTGGVGLDNPHTNPADWLQPKSWDELCRLEEVTVFSGIRDHFRKNLAAWKLIYDSGTPHREPLPKGLEHVKTRLQFMCLLRILRPDKIVPAIQDYVIENLGKTYIEPPPFDLPGSFADSACTVPLLFVLSPGADPMVALLKFADDMGFGGNKFESLSLGQGQGPIALRMIERGVKEGTWVLLQNCHLAPSWMDMLEKTVEDLNPDTTHPDFRLWLTSYPSKDFPVAILQNGVKMTNEPPKGLRFNLWRSYLSDPISDPEFFQSCPNEHAWRKLLFGLVFFHAIVQERRKFGPLGWNRPYEFNETDLRISVQQLHIFLEQYREVQYEALRYLTGECNYGGRVTDEWDRRTLKTVLQKFYCPAAVDEKEYKLDPSGTYHIPEDMHYEGYIDYIKSLPLNPDPSVFGMHENADITKDQQETNLMFSSILLTQAKGSSTTGKSVDEIVDEVAADVLSRLPENFDTEMVLRKYPTRYEQSMNTVLVQEMVRFNVLLSIIRSSLSDIRLAIKGLVVMSSDLEAVVEAMLASRIPEMWMSKSYPSLKPLGSYINDFLARLKFLQEWYENGAPSVFWISGFFFTQAFLTGVQQNYARKHTIPIDLLSFEFEVLDDRKYDVAPNEGAFVSGLFVDGARWDRKSKKLAESLPKILQDPMPPIWLIPMKKSDIQPRPSYTSPVYKTSERRGVLSTTGHSTNFVLSMLLTSDQPESHWIMRGVALLCQLDD</sequence>
<evidence type="ECO:0000256" key="12">
    <source>
        <dbReference type="ARBA" id="ARBA00023069"/>
    </source>
</evidence>
<keyword evidence="5" id="KW-0493">Microtubule</keyword>
<dbReference type="FunFam" id="1.10.8.720:FF:000001">
    <property type="entry name" value="dynein heavy chain 7, axonemal"/>
    <property type="match status" value="1"/>
</dbReference>
<evidence type="ECO:0000256" key="15">
    <source>
        <dbReference type="ARBA" id="ARBA00023273"/>
    </source>
</evidence>
<evidence type="ECO:0000256" key="3">
    <source>
        <dbReference type="ARBA" id="ARBA00008887"/>
    </source>
</evidence>
<dbReference type="Pfam" id="PF12777">
    <property type="entry name" value="MT"/>
    <property type="match status" value="1"/>
</dbReference>
<dbReference type="Pfam" id="PF08393">
    <property type="entry name" value="DHC_N2"/>
    <property type="match status" value="1"/>
</dbReference>
<reference evidence="31 32" key="2">
    <citation type="journal article" date="2021" name="Genomics">
        <title>High-quality reference genome for Clonorchis sinensis.</title>
        <authorList>
            <person name="Young N.D."/>
            <person name="Stroehlein A.J."/>
            <person name="Kinkar L."/>
            <person name="Wang T."/>
            <person name="Sohn W.M."/>
            <person name="Chang B.C.H."/>
            <person name="Kaur P."/>
            <person name="Weisz D."/>
            <person name="Dudchenko O."/>
            <person name="Aiden E.L."/>
            <person name="Korhonen P.K."/>
            <person name="Gasser R.B."/>
        </authorList>
    </citation>
    <scope>NUCLEOTIDE SEQUENCE [LARGE SCALE GENOMIC DNA]</scope>
    <source>
        <strain evidence="31">Cs-k2</strain>
    </source>
</reference>
<evidence type="ECO:0000256" key="2">
    <source>
        <dbReference type="ARBA" id="ARBA00004430"/>
    </source>
</evidence>
<keyword evidence="8" id="KW-0067">ATP-binding</keyword>
<feature type="domain" description="Dynein heavy chain ATP-binding dynein motor region" evidence="26">
    <location>
        <begin position="3012"/>
        <end position="3233"/>
    </location>
</feature>
<dbReference type="Gene3D" id="1.20.920.20">
    <property type="match status" value="1"/>
</dbReference>
<evidence type="ECO:0000256" key="11">
    <source>
        <dbReference type="ARBA" id="ARBA00023054"/>
    </source>
</evidence>
<evidence type="ECO:0000256" key="8">
    <source>
        <dbReference type="ARBA" id="ARBA00022840"/>
    </source>
</evidence>
<dbReference type="PANTHER" id="PTHR22878">
    <property type="entry name" value="DYNEIN HEAVY CHAIN 6, AXONEMAL-LIKE-RELATED"/>
    <property type="match status" value="1"/>
</dbReference>
<dbReference type="FunFam" id="1.10.472.130:FF:000005">
    <property type="entry name" value="Dynein axonemal heavy chain 7"/>
    <property type="match status" value="1"/>
</dbReference>
<comment type="subcellular location">
    <subcellularLocation>
        <location evidence="1">Cell projection</location>
        <location evidence="1">Cilium</location>
        <location evidence="1">Flagellum</location>
    </subcellularLocation>
    <subcellularLocation>
        <location evidence="2">Cytoplasm</location>
        <location evidence="2">Cytoskeleton</location>
        <location evidence="2">Cilium axoneme</location>
    </subcellularLocation>
</comment>
<evidence type="ECO:0000259" key="21">
    <source>
        <dbReference type="Pfam" id="PF03028"/>
    </source>
</evidence>
<dbReference type="Gene3D" id="3.20.180.20">
    <property type="entry name" value="Dynein heavy chain, N-terminal domain 2"/>
    <property type="match status" value="1"/>
</dbReference>
<dbReference type="Pfam" id="PF03028">
    <property type="entry name" value="Dynein_heavy"/>
    <property type="match status" value="1"/>
</dbReference>
<dbReference type="Gene3D" id="1.10.8.720">
    <property type="entry name" value="Region D6 of dynein motor"/>
    <property type="match status" value="1"/>
</dbReference>
<keyword evidence="12" id="KW-0969">Cilium</keyword>
<dbReference type="InterPro" id="IPR035706">
    <property type="entry name" value="AAA_9"/>
</dbReference>
<evidence type="ECO:0000259" key="30">
    <source>
        <dbReference type="Pfam" id="PF18199"/>
    </source>
</evidence>
<dbReference type="Gene3D" id="1.10.8.710">
    <property type="match status" value="1"/>
</dbReference>
<accession>A0A8T1MDH1</accession>
<dbReference type="InterPro" id="IPR024317">
    <property type="entry name" value="Dynein_heavy_chain_D4_dom"/>
</dbReference>
<dbReference type="Pfam" id="PF12781">
    <property type="entry name" value="AAA_9"/>
    <property type="match status" value="1"/>
</dbReference>
<dbReference type="FunFam" id="1.10.287.2620:FF:000002">
    <property type="entry name" value="Dynein heavy chain 2, axonemal"/>
    <property type="match status" value="1"/>
</dbReference>
<feature type="domain" description="Dynein heavy chain 3 AAA+ lid" evidence="28">
    <location>
        <begin position="2206"/>
        <end position="2282"/>
    </location>
</feature>
<dbReference type="FunFam" id="1.20.58.1120:FF:000005">
    <property type="entry name" value="Dynein, axonemal, heavy chain 12"/>
    <property type="match status" value="1"/>
</dbReference>
<evidence type="ECO:0000256" key="17">
    <source>
        <dbReference type="ARBA" id="ARBA00071816"/>
    </source>
</evidence>
<keyword evidence="7" id="KW-0547">Nucleotide-binding</keyword>
<dbReference type="FunFam" id="3.40.50.300:FF:002141">
    <property type="entry name" value="Dynein heavy chain"/>
    <property type="match status" value="1"/>
</dbReference>
<keyword evidence="4" id="KW-0963">Cytoplasm</keyword>
<dbReference type="InterPro" id="IPR004273">
    <property type="entry name" value="Dynein_heavy_D6_P-loop"/>
</dbReference>
<dbReference type="Pfam" id="PF12780">
    <property type="entry name" value="AAA_8"/>
    <property type="match status" value="1"/>
</dbReference>
<feature type="domain" description="Dynein heavy chain region D6 P-loop" evidence="21">
    <location>
        <begin position="3477"/>
        <end position="3591"/>
    </location>
</feature>
<dbReference type="Gene3D" id="1.10.472.130">
    <property type="match status" value="1"/>
</dbReference>
<dbReference type="Gene3D" id="1.10.8.1220">
    <property type="match status" value="1"/>
</dbReference>
<evidence type="ECO:0000313" key="32">
    <source>
        <dbReference type="Proteomes" id="UP000286415"/>
    </source>
</evidence>
<evidence type="ECO:0000313" key="31">
    <source>
        <dbReference type="EMBL" id="KAG5447190.1"/>
    </source>
</evidence>
<evidence type="ECO:0000256" key="19">
    <source>
        <dbReference type="ARBA" id="ARBA00082102"/>
    </source>
</evidence>